<dbReference type="AlphaFoldDB" id="A0A1X2ZJN5"/>
<protein>
    <submittedName>
        <fullName evidence="1">Uncharacterized protein</fullName>
    </submittedName>
</protein>
<reference evidence="1 2" key="1">
    <citation type="journal article" date="2016" name="Sci. Rep.">
        <title>Evaluation of genetic diversity among strains of the human gut commensal Bifidobacterium adolescentis.</title>
        <authorList>
            <person name="Duranti S."/>
            <person name="Milani C."/>
            <person name="Lugli G.A."/>
            <person name="Mancabelli L."/>
            <person name="Turroni F."/>
            <person name="Ferrario C."/>
            <person name="Mangifesta M."/>
            <person name="Viappiani A."/>
            <person name="Sanchez B."/>
            <person name="Margolles A."/>
            <person name="van Sinderen D."/>
            <person name="Ventura M."/>
        </authorList>
    </citation>
    <scope>NUCLEOTIDE SEQUENCE [LARGE SCALE GENOMIC DNA]</scope>
    <source>
        <strain evidence="1 2">AD2-8</strain>
    </source>
</reference>
<sequence length="91" mass="10511">MRSYRDLAEEAGVTVEAVRDAMGRAERHEIPYTRMYDDFRNPPRPFGPGRYGRAETAYDVVWVVRDQWGRSVDGHGRTREEAVLAALRRDA</sequence>
<proteinExistence type="predicted"/>
<accession>A0A1X2ZJN5</accession>
<evidence type="ECO:0000313" key="2">
    <source>
        <dbReference type="Proteomes" id="UP000193664"/>
    </source>
</evidence>
<dbReference type="RefSeq" id="WP_085408429.1">
    <property type="nucleotide sequence ID" value="NZ_LNKF01000003.1"/>
</dbReference>
<gene>
    <name evidence="1" type="ORF">AD0028_1059</name>
</gene>
<evidence type="ECO:0000313" key="1">
    <source>
        <dbReference type="EMBL" id="OSG94638.1"/>
    </source>
</evidence>
<organism evidence="1 2">
    <name type="scientific">Bifidobacterium adolescentis</name>
    <dbReference type="NCBI Taxonomy" id="1680"/>
    <lineage>
        <taxon>Bacteria</taxon>
        <taxon>Bacillati</taxon>
        <taxon>Actinomycetota</taxon>
        <taxon>Actinomycetes</taxon>
        <taxon>Bifidobacteriales</taxon>
        <taxon>Bifidobacteriaceae</taxon>
        <taxon>Bifidobacterium</taxon>
    </lineage>
</organism>
<dbReference type="Proteomes" id="UP000193664">
    <property type="component" value="Unassembled WGS sequence"/>
</dbReference>
<dbReference type="EMBL" id="LNKF01000003">
    <property type="protein sequence ID" value="OSG94638.1"/>
    <property type="molecule type" value="Genomic_DNA"/>
</dbReference>
<name>A0A1X2ZJN5_BIFAD</name>
<comment type="caution">
    <text evidence="1">The sequence shown here is derived from an EMBL/GenBank/DDBJ whole genome shotgun (WGS) entry which is preliminary data.</text>
</comment>